<dbReference type="InterPro" id="IPR048976">
    <property type="entry name" value="WHD_PKMT"/>
</dbReference>
<comment type="caution">
    <text evidence="4">The sequence shown here is derived from an EMBL/GenBank/DDBJ whole genome shotgun (WGS) entry which is preliminary data.</text>
</comment>
<dbReference type="EMBL" id="JAJKFW010000012">
    <property type="protein sequence ID" value="MCC9641738.1"/>
    <property type="molecule type" value="Genomic_DNA"/>
</dbReference>
<dbReference type="GO" id="GO:0008168">
    <property type="term" value="F:methyltransferase activity"/>
    <property type="evidence" value="ECO:0007669"/>
    <property type="project" value="UniProtKB-KW"/>
</dbReference>
<dbReference type="Gene3D" id="3.40.50.150">
    <property type="entry name" value="Vaccinia Virus protein VP39"/>
    <property type="match status" value="1"/>
</dbReference>
<dbReference type="InterPro" id="IPR050723">
    <property type="entry name" value="CFA/CMAS"/>
</dbReference>
<dbReference type="CDD" id="cd02440">
    <property type="entry name" value="AdoMet_MTases"/>
    <property type="match status" value="1"/>
</dbReference>
<accession>A0ABS8NDW6</accession>
<dbReference type="InterPro" id="IPR025714">
    <property type="entry name" value="Methyltranfer_dom"/>
</dbReference>
<reference evidence="4" key="1">
    <citation type="submission" date="2021-11" db="EMBL/GenBank/DDBJ databases">
        <title>Genome sequence.</title>
        <authorList>
            <person name="Sun Q."/>
        </authorList>
    </citation>
    <scope>NUCLEOTIDE SEQUENCE</scope>
    <source>
        <strain evidence="4">JC740</strain>
    </source>
</reference>
<name>A0ABS8NDW6_9BACT</name>
<dbReference type="PANTHER" id="PTHR43667:SF2">
    <property type="entry name" value="FATTY ACID C-METHYL TRANSFERASE"/>
    <property type="match status" value="1"/>
</dbReference>
<evidence type="ECO:0000313" key="5">
    <source>
        <dbReference type="Proteomes" id="UP001430306"/>
    </source>
</evidence>
<proteinExistence type="predicted"/>
<evidence type="ECO:0000259" key="2">
    <source>
        <dbReference type="Pfam" id="PF13847"/>
    </source>
</evidence>
<keyword evidence="4" id="KW-0808">Transferase</keyword>
<dbReference type="SUPFAM" id="SSF53335">
    <property type="entry name" value="S-adenosyl-L-methionine-dependent methyltransferases"/>
    <property type="match status" value="1"/>
</dbReference>
<evidence type="ECO:0000259" key="1">
    <source>
        <dbReference type="Pfam" id="PF10119"/>
    </source>
</evidence>
<dbReference type="Pfam" id="PF21782">
    <property type="entry name" value="WHD_PKMT"/>
    <property type="match status" value="1"/>
</dbReference>
<dbReference type="Pfam" id="PF10119">
    <property type="entry name" value="MethyTransf_Reg"/>
    <property type="match status" value="1"/>
</dbReference>
<dbReference type="InterPro" id="IPR029063">
    <property type="entry name" value="SAM-dependent_MTases_sf"/>
</dbReference>
<evidence type="ECO:0000313" key="4">
    <source>
        <dbReference type="EMBL" id="MCC9641738.1"/>
    </source>
</evidence>
<dbReference type="Pfam" id="PF13847">
    <property type="entry name" value="Methyltransf_31"/>
    <property type="match status" value="1"/>
</dbReference>
<keyword evidence="4" id="KW-0489">Methyltransferase</keyword>
<feature type="domain" description="Methyltransferase regulatory" evidence="1">
    <location>
        <begin position="214"/>
        <end position="294"/>
    </location>
</feature>
<dbReference type="InterPro" id="IPR018773">
    <property type="entry name" value="MeTrfase_reg_dom_prd"/>
</dbReference>
<feature type="domain" description="PKMT C-terminal winged helix" evidence="3">
    <location>
        <begin position="408"/>
        <end position="502"/>
    </location>
</feature>
<feature type="domain" description="Methyltransferase" evidence="2">
    <location>
        <begin position="38"/>
        <end position="148"/>
    </location>
</feature>
<dbReference type="RefSeq" id="WP_230272119.1">
    <property type="nucleotide sequence ID" value="NZ_JAJKFW010000012.1"/>
</dbReference>
<dbReference type="PANTHER" id="PTHR43667">
    <property type="entry name" value="CYCLOPROPANE-FATTY-ACYL-PHOSPHOLIPID SYNTHASE"/>
    <property type="match status" value="1"/>
</dbReference>
<dbReference type="Proteomes" id="UP001430306">
    <property type="component" value="Unassembled WGS sequence"/>
</dbReference>
<keyword evidence="5" id="KW-1185">Reference proteome</keyword>
<organism evidence="4 5">
    <name type="scientific">Rhodopirellula halodulae</name>
    <dbReference type="NCBI Taxonomy" id="2894198"/>
    <lineage>
        <taxon>Bacteria</taxon>
        <taxon>Pseudomonadati</taxon>
        <taxon>Planctomycetota</taxon>
        <taxon>Planctomycetia</taxon>
        <taxon>Pirellulales</taxon>
        <taxon>Pirellulaceae</taxon>
        <taxon>Rhodopirellula</taxon>
    </lineage>
</organism>
<protein>
    <submittedName>
        <fullName evidence="4">Class I SAM-dependent methyltransferase</fullName>
    </submittedName>
</protein>
<evidence type="ECO:0000259" key="3">
    <source>
        <dbReference type="Pfam" id="PF21782"/>
    </source>
</evidence>
<sequence>MSNYDEVPYPDFIHPVTHPGNIAAIARLNGLDAVPPESCRVLELACGPGGNLISLASLLPNSQFEGVDLAAGHIKTGNAVIAKLGLNNIQLKHGNIEDWAVEPQTDDERFDYIIAHGVYSWVPDAVRQSILAICQMRLSERGVALISYNTYPGWHQREMARDIMRYHAEGIDDPLTRLRHGKALLSSVMQNVPQGSAYRLSLEEELKALEQANQAYVFHEQFEDTNEPRYFHQFAAEASSHLLQYIAEAEWGDTTYEYVRPDVARALASLPKTRRAQTLDYFRRRTFRQTLVCHESVTLSETLQSSEIETMHLASTSTMQDGQLTGSNGLSGSVGHPVTQIAMQRLIELYPRTISFEELCHEVKSTSPDFDTPEAMDDLKADLFELVCVGLVTVSASSVQPCCTVSTRPHVAELAREQARTGETVTNLWHQPIRLDDVTAHLVRCCDGKTDHAGLIEQMTQYAMANGGLVEGDQVVTGEERLRPLVSIKMQANLQRLAGMALLIA</sequence>
<gene>
    <name evidence="4" type="ORF">LOC71_05590</name>
</gene>
<dbReference type="GO" id="GO:0032259">
    <property type="term" value="P:methylation"/>
    <property type="evidence" value="ECO:0007669"/>
    <property type="project" value="UniProtKB-KW"/>
</dbReference>